<dbReference type="EMBL" id="JAEKNR010000228">
    <property type="protein sequence ID" value="MBJ7600908.1"/>
    <property type="molecule type" value="Genomic_DNA"/>
</dbReference>
<evidence type="ECO:0000313" key="2">
    <source>
        <dbReference type="EMBL" id="MBJ7600908.1"/>
    </source>
</evidence>
<dbReference type="InterPro" id="IPR032466">
    <property type="entry name" value="Metal_Hydrolase"/>
</dbReference>
<accession>A0A934KE87</accession>
<organism evidence="2 3">
    <name type="scientific">Candidatus Nephthysia bennettiae</name>
    <dbReference type="NCBI Taxonomy" id="3127016"/>
    <lineage>
        <taxon>Bacteria</taxon>
        <taxon>Bacillati</taxon>
        <taxon>Candidatus Dormiibacterota</taxon>
        <taxon>Candidatus Dormibacteria</taxon>
        <taxon>Candidatus Dormibacterales</taxon>
        <taxon>Candidatus Dormibacteraceae</taxon>
        <taxon>Candidatus Nephthysia</taxon>
    </lineage>
</organism>
<name>A0A934KE87_9BACT</name>
<dbReference type="InterPro" id="IPR057744">
    <property type="entry name" value="OTAase-like"/>
</dbReference>
<keyword evidence="3" id="KW-1185">Reference proteome</keyword>
<dbReference type="SUPFAM" id="SSF51338">
    <property type="entry name" value="Composite domain of metallo-dependent hydrolases"/>
    <property type="match status" value="2"/>
</dbReference>
<proteinExistence type="predicted"/>
<dbReference type="Gene3D" id="3.20.20.140">
    <property type="entry name" value="Metal-dependent hydrolases"/>
    <property type="match status" value="1"/>
</dbReference>
<dbReference type="AlphaFoldDB" id="A0A934KE87"/>
<protein>
    <submittedName>
        <fullName evidence="2">Amidohydrolase family protein</fullName>
    </submittedName>
</protein>
<dbReference type="Proteomes" id="UP000612893">
    <property type="component" value="Unassembled WGS sequence"/>
</dbReference>
<dbReference type="PANTHER" id="PTHR43135">
    <property type="entry name" value="ALPHA-D-RIBOSE 1-METHYLPHOSPHONATE 5-TRIPHOSPHATE DIPHOSPHATASE"/>
    <property type="match status" value="1"/>
</dbReference>
<dbReference type="PANTHER" id="PTHR43135:SF3">
    <property type="entry name" value="ALPHA-D-RIBOSE 1-METHYLPHOSPHONATE 5-TRIPHOSPHATE DIPHOSPHATASE"/>
    <property type="match status" value="1"/>
</dbReference>
<sequence>MANPGRVLFRNASMLDPVRGELLPGRTVVVEGGTIVEVGETGTKSTAEQAYDLKGMTLMPGLIDAHVHVTAITADLASMAEWSPTYVTARARHVLLGMLHRGFTTVRDVGGADFGLAAAVEEGYLEGPRVVFGGKALSQTGGHGDWRGPGRSAFDACYCCPTLGVVCDGVSEVRRAAREEIRRGAHHVKIMLSGGVASPTDRVDSIQFSLEEIRAAVEEADAANLYVAGHAYTARAINRGLECGVRSIEHGNLMDESCIPLFKKTGAFYVPTLATYSALAARGKEFGLPEHSHRKVFDVLDSGLRALELAHRAGIPIAYGTDLLGGMHEDQLSEFIIRSEVQPAIDVLRSVTTVGARLLGMEGMLGQVTTGAAADLLVLDGNPLEDVRILAAPQQRLKLVMARGNVVMSSLAD</sequence>
<dbReference type="InterPro" id="IPR006680">
    <property type="entry name" value="Amidohydro-rel"/>
</dbReference>
<dbReference type="InterPro" id="IPR011059">
    <property type="entry name" value="Metal-dep_hydrolase_composite"/>
</dbReference>
<dbReference type="SUPFAM" id="SSF51556">
    <property type="entry name" value="Metallo-dependent hydrolases"/>
    <property type="match status" value="1"/>
</dbReference>
<dbReference type="CDD" id="cd01299">
    <property type="entry name" value="Met_dep_hydrolase_A"/>
    <property type="match status" value="1"/>
</dbReference>
<dbReference type="Pfam" id="PF01979">
    <property type="entry name" value="Amidohydro_1"/>
    <property type="match status" value="1"/>
</dbReference>
<feature type="domain" description="Amidohydrolase-related" evidence="1">
    <location>
        <begin position="57"/>
        <end position="407"/>
    </location>
</feature>
<evidence type="ECO:0000259" key="1">
    <source>
        <dbReference type="Pfam" id="PF01979"/>
    </source>
</evidence>
<reference evidence="2" key="1">
    <citation type="submission" date="2020-10" db="EMBL/GenBank/DDBJ databases">
        <title>Ca. Dormibacterota MAGs.</title>
        <authorList>
            <person name="Montgomery K."/>
        </authorList>
    </citation>
    <scope>NUCLEOTIDE SEQUENCE [LARGE SCALE GENOMIC DNA]</scope>
    <source>
        <strain evidence="2">SC8812_S17_10</strain>
    </source>
</reference>
<gene>
    <name evidence="2" type="ORF">JF922_22925</name>
</gene>
<dbReference type="InterPro" id="IPR051781">
    <property type="entry name" value="Metallo-dep_Hydrolase"/>
</dbReference>
<dbReference type="Gene3D" id="2.30.40.10">
    <property type="entry name" value="Urease, subunit C, domain 1"/>
    <property type="match status" value="1"/>
</dbReference>
<comment type="caution">
    <text evidence="2">The sequence shown here is derived from an EMBL/GenBank/DDBJ whole genome shotgun (WGS) entry which is preliminary data.</text>
</comment>
<evidence type="ECO:0000313" key="3">
    <source>
        <dbReference type="Proteomes" id="UP000612893"/>
    </source>
</evidence>